<organism evidence="4 5">
    <name type="scientific">Spodoptera exigua</name>
    <name type="common">Beet armyworm</name>
    <name type="synonym">Noctua fulgens</name>
    <dbReference type="NCBI Taxonomy" id="7107"/>
    <lineage>
        <taxon>Eukaryota</taxon>
        <taxon>Metazoa</taxon>
        <taxon>Ecdysozoa</taxon>
        <taxon>Arthropoda</taxon>
        <taxon>Hexapoda</taxon>
        <taxon>Insecta</taxon>
        <taxon>Pterygota</taxon>
        <taxon>Neoptera</taxon>
        <taxon>Endopterygota</taxon>
        <taxon>Lepidoptera</taxon>
        <taxon>Glossata</taxon>
        <taxon>Ditrysia</taxon>
        <taxon>Noctuoidea</taxon>
        <taxon>Noctuidae</taxon>
        <taxon>Amphipyrinae</taxon>
        <taxon>Spodoptera</taxon>
    </lineage>
</organism>
<comment type="subcellular location">
    <subcellularLocation>
        <location evidence="1">Nucleus</location>
    </subcellularLocation>
</comment>
<dbReference type="InterPro" id="IPR006578">
    <property type="entry name" value="MADF-dom"/>
</dbReference>
<accession>A0A835G438</accession>
<comment type="caution">
    <text evidence="4">The sequence shown here is derived from an EMBL/GenBank/DDBJ whole genome shotgun (WGS) entry which is preliminary data.</text>
</comment>
<evidence type="ECO:0000313" key="4">
    <source>
        <dbReference type="EMBL" id="KAF9408060.1"/>
    </source>
</evidence>
<name>A0A835G438_SPOEX</name>
<keyword evidence="1" id="KW-0539">Nucleus</keyword>
<keyword evidence="5" id="KW-1185">Reference proteome</keyword>
<evidence type="ECO:0000256" key="2">
    <source>
        <dbReference type="SAM" id="MobiDB-lite"/>
    </source>
</evidence>
<evidence type="ECO:0000313" key="5">
    <source>
        <dbReference type="Proteomes" id="UP000648187"/>
    </source>
</evidence>
<gene>
    <name evidence="4" type="ORF">HW555_012122</name>
</gene>
<proteinExistence type="predicted"/>
<dbReference type="Proteomes" id="UP000648187">
    <property type="component" value="Unassembled WGS sequence"/>
</dbReference>
<dbReference type="EMBL" id="JACKWZ010000410">
    <property type="protein sequence ID" value="KAF9408060.1"/>
    <property type="molecule type" value="Genomic_DNA"/>
</dbReference>
<dbReference type="GO" id="GO:0005634">
    <property type="term" value="C:nucleus"/>
    <property type="evidence" value="ECO:0007669"/>
    <property type="project" value="UniProtKB-SubCell"/>
</dbReference>
<feature type="compositionally biased region" description="Basic and acidic residues" evidence="2">
    <location>
        <begin position="65"/>
        <end position="75"/>
    </location>
</feature>
<dbReference type="PROSITE" id="PS51031">
    <property type="entry name" value="BESS"/>
    <property type="match status" value="1"/>
</dbReference>
<feature type="region of interest" description="Disordered" evidence="2">
    <location>
        <begin position="63"/>
        <end position="96"/>
    </location>
</feature>
<feature type="region of interest" description="Disordered" evidence="2">
    <location>
        <begin position="260"/>
        <end position="279"/>
    </location>
</feature>
<reference evidence="4" key="1">
    <citation type="submission" date="2020-08" db="EMBL/GenBank/DDBJ databases">
        <title>Spodoptera exigua strain:BAW_Kor-Di-RS1 Genome sequencing and assembly.</title>
        <authorList>
            <person name="Kim J."/>
            <person name="Nam H.Y."/>
            <person name="Kwon M."/>
            <person name="Choi J.H."/>
            <person name="Cho S.R."/>
            <person name="Kim G.-H."/>
        </authorList>
    </citation>
    <scope>NUCLEOTIDE SEQUENCE</scope>
    <source>
        <strain evidence="4">BAW_Kor-Di-RS1</strain>
        <tissue evidence="4">Whole-body</tissue>
    </source>
</reference>
<protein>
    <recommendedName>
        <fullName evidence="3">BESS domain-containing protein</fullName>
    </recommendedName>
</protein>
<feature type="domain" description="BESS" evidence="3">
    <location>
        <begin position="115"/>
        <end position="154"/>
    </location>
</feature>
<dbReference type="GO" id="GO:0003677">
    <property type="term" value="F:DNA binding"/>
    <property type="evidence" value="ECO:0007669"/>
    <property type="project" value="InterPro"/>
</dbReference>
<evidence type="ECO:0000256" key="1">
    <source>
        <dbReference type="PROSITE-ProRule" id="PRU00371"/>
    </source>
</evidence>
<dbReference type="InterPro" id="IPR004210">
    <property type="entry name" value="BESS_motif"/>
</dbReference>
<dbReference type="Pfam" id="PF02944">
    <property type="entry name" value="BESS"/>
    <property type="match status" value="1"/>
</dbReference>
<dbReference type="AlphaFoldDB" id="A0A835G438"/>
<dbReference type="Pfam" id="PF10545">
    <property type="entry name" value="MADF_DNA_bdg"/>
    <property type="match status" value="1"/>
</dbReference>
<sequence length="279" mass="31218">MITRRSLQIKWKNLRDAFMKECRRQKNIKSGAGAKKNNEYRFYNQLLFLKPYAGINKTENSLSAADDKSIGEGKESVGGPYKDSPKRKKSDHSEEMTRELIDTLKSSMSKKVNEEDPDRQFMLSLVPDFKKVPDRLKSIVKINMIKCMSQAQDEMYNYKEPSNTEMSYANNQNQGYFTNSSSYSLNSSRYEVMQYNHQNDQGTSAAGITDNITEAIPATPTTIIATTSASILASVCDQTGQIRVKSNRADRRVNRLTARCTATKSASPPPPSAAAHGAV</sequence>
<evidence type="ECO:0000259" key="3">
    <source>
        <dbReference type="PROSITE" id="PS51031"/>
    </source>
</evidence>